<keyword evidence="1" id="KW-0255">Endonuclease</keyword>
<dbReference type="Pfam" id="PF09552">
    <property type="entry name" value="RE_BstXI"/>
    <property type="match status" value="1"/>
</dbReference>
<proteinExistence type="predicted"/>
<dbReference type="AlphaFoldDB" id="A0A3D9G129"/>
<keyword evidence="1" id="KW-0378">Hydrolase</keyword>
<organism evidence="1 2">
    <name type="scientific">Flavobacterium cutihirudinis</name>
    <dbReference type="NCBI Taxonomy" id="1265740"/>
    <lineage>
        <taxon>Bacteria</taxon>
        <taxon>Pseudomonadati</taxon>
        <taxon>Bacteroidota</taxon>
        <taxon>Flavobacteriia</taxon>
        <taxon>Flavobacteriales</taxon>
        <taxon>Flavobacteriaceae</taxon>
        <taxon>Flavobacterium</taxon>
    </lineage>
</organism>
<dbReference type="EMBL" id="QRDQ01000007">
    <property type="protein sequence ID" value="RED26864.1"/>
    <property type="molecule type" value="Genomic_DNA"/>
</dbReference>
<dbReference type="Proteomes" id="UP000257004">
    <property type="component" value="Unassembled WGS sequence"/>
</dbReference>
<sequence>MAKRLPKLPPLLQSKIYKTGQTRSSNDDVIFQNRANRNGTVLIPFESIHLFDAAILTSNKFESGFIVVMSPEDYYTNPEALILMKNKKLKLGVNTILLYETRTQWNTFNPYKNKLSVAEKRTSPIEGHFVARILSSGSKDEEKIILGFNTSSCKGAGIRVQEYASLLTIKSCHLQLEYLFWLCYDSREVALGAGMTENEIDNRMLAIATACNNQKLANTERLYKTRIIDSSKNTICPLCLKKLSAGAFLINFFDSSEKSSDVDKDISQINLFYINQLKTGEFNHTPYNLAWGHQNCNMICKETGVIETIKWMKEVVVNTIIFNKDSSN</sequence>
<evidence type="ECO:0000313" key="1">
    <source>
        <dbReference type="EMBL" id="RED26864.1"/>
    </source>
</evidence>
<keyword evidence="2" id="KW-1185">Reference proteome</keyword>
<dbReference type="RefSeq" id="WP_115886938.1">
    <property type="nucleotide sequence ID" value="NZ_QRDQ01000007.1"/>
</dbReference>
<dbReference type="OrthoDB" id="5179875at2"/>
<name>A0A3D9G129_9FLAO</name>
<keyword evidence="1" id="KW-0540">Nuclease</keyword>
<protein>
    <submittedName>
        <fullName evidence="1">BstXI restriction endonuclease</fullName>
    </submittedName>
</protein>
<dbReference type="InterPro" id="IPR018578">
    <property type="entry name" value="Restrct_endonuc_II_BstXI"/>
</dbReference>
<dbReference type="GO" id="GO:0004519">
    <property type="term" value="F:endonuclease activity"/>
    <property type="evidence" value="ECO:0007669"/>
    <property type="project" value="UniProtKB-KW"/>
</dbReference>
<accession>A0A3D9G129</accession>
<reference evidence="1 2" key="1">
    <citation type="submission" date="2018-07" db="EMBL/GenBank/DDBJ databases">
        <title>Genomic Encyclopedia of Archaeal and Bacterial Type Strains, Phase II (KMG-II): from individual species to whole genera.</title>
        <authorList>
            <person name="Goeker M."/>
        </authorList>
    </citation>
    <scope>NUCLEOTIDE SEQUENCE [LARGE SCALE GENOMIC DNA]</scope>
    <source>
        <strain evidence="1 2">DSM 25795</strain>
    </source>
</reference>
<comment type="caution">
    <text evidence="1">The sequence shown here is derived from an EMBL/GenBank/DDBJ whole genome shotgun (WGS) entry which is preliminary data.</text>
</comment>
<gene>
    <name evidence="1" type="ORF">BD847_0790</name>
</gene>
<evidence type="ECO:0000313" key="2">
    <source>
        <dbReference type="Proteomes" id="UP000257004"/>
    </source>
</evidence>